<dbReference type="InterPro" id="IPR043129">
    <property type="entry name" value="ATPase_NBD"/>
</dbReference>
<organism evidence="1 2">
    <name type="scientific">Aminomonas paucivorans DSM 12260</name>
    <dbReference type="NCBI Taxonomy" id="584708"/>
    <lineage>
        <taxon>Bacteria</taxon>
        <taxon>Thermotogati</taxon>
        <taxon>Synergistota</taxon>
        <taxon>Synergistia</taxon>
        <taxon>Synergistales</taxon>
        <taxon>Synergistaceae</taxon>
        <taxon>Aminomonas</taxon>
    </lineage>
</organism>
<dbReference type="SUPFAM" id="SSF53067">
    <property type="entry name" value="Actin-like ATPase domain"/>
    <property type="match status" value="1"/>
</dbReference>
<dbReference type="InterPro" id="IPR013366">
    <property type="entry name" value="EutJ"/>
</dbReference>
<dbReference type="eggNOG" id="COG4820">
    <property type="taxonomic scope" value="Bacteria"/>
</dbReference>
<dbReference type="Pfam" id="PF14450">
    <property type="entry name" value="FtsA"/>
    <property type="match status" value="1"/>
</dbReference>
<evidence type="ECO:0000313" key="2">
    <source>
        <dbReference type="Proteomes" id="UP000005096"/>
    </source>
</evidence>
<dbReference type="Proteomes" id="UP000005096">
    <property type="component" value="Chromosome"/>
</dbReference>
<dbReference type="PaxDb" id="584708-Apau_0022"/>
<dbReference type="AlphaFoldDB" id="E3CVA6"/>
<dbReference type="RefSeq" id="WP_006299600.1">
    <property type="nucleotide sequence ID" value="NZ_CM001022.1"/>
</dbReference>
<dbReference type="PANTHER" id="PTHR32432">
    <property type="entry name" value="CELL DIVISION PROTEIN FTSA-RELATED"/>
    <property type="match status" value="1"/>
</dbReference>
<dbReference type="InterPro" id="IPR050696">
    <property type="entry name" value="FtsA/MreB"/>
</dbReference>
<dbReference type="EMBL" id="CM001022">
    <property type="protein sequence ID" value="EFQ22463.1"/>
    <property type="molecule type" value="Genomic_DNA"/>
</dbReference>
<dbReference type="HOGENOM" id="CLU_088869_0_0_0"/>
<dbReference type="PANTHER" id="PTHR32432:SF3">
    <property type="entry name" value="ETHANOLAMINE UTILIZATION PROTEIN EUTJ"/>
    <property type="match status" value="1"/>
</dbReference>
<evidence type="ECO:0000313" key="1">
    <source>
        <dbReference type="EMBL" id="EFQ22463.1"/>
    </source>
</evidence>
<sequence length="299" mass="32063">MRVDLDVRETELPSLGPWDPERVTDLLAPLEESLEDERPRADWKRLFLGFDLGTTNLVLVALNEEGRPVTAVMESSRAAVRDGVVVDYWQAIQGMKSCLERLQRRLGRDLPGVGAAAFPPGVGERTAQVCAHVVEALGFDCRGLYEEPTAAAEALGVQEGAIVDIGGGTTGISVLREGRVVYSADEPTGGTHMTLVLAGGLGLEFDEAETRKRRIAQEPRLVPLLVPVLEKMGTIVRDHLVRSGHLGRVPVLVSGGGAVLPGAEGVLSRVVGEPVHLAPHPLLVTPAGIAARLWRERRG</sequence>
<protein>
    <submittedName>
        <fullName evidence="1">Ethanolamine utilization protein EutJ family protein</fullName>
    </submittedName>
</protein>
<dbReference type="NCBIfam" id="NF011660">
    <property type="entry name" value="PRK15080.1"/>
    <property type="match status" value="1"/>
</dbReference>
<dbReference type="NCBIfam" id="TIGR02529">
    <property type="entry name" value="EutJ"/>
    <property type="match status" value="1"/>
</dbReference>
<name>E3CVA6_9BACT</name>
<reference evidence="1 2" key="1">
    <citation type="journal article" date="2010" name="Stand. Genomic Sci.">
        <title>Non-contiguous finished genome sequence of Aminomonas paucivorans type strain (GLU-3).</title>
        <authorList>
            <person name="Pitluck S."/>
            <person name="Yasawong M."/>
            <person name="Held B."/>
            <person name="Lapidus A."/>
            <person name="Nolan M."/>
            <person name="Copeland A."/>
            <person name="Lucas S."/>
            <person name="Del Rio T.G."/>
            <person name="Tice H."/>
            <person name="Cheng J.F."/>
            <person name="Chertkov O."/>
            <person name="Goodwin L."/>
            <person name="Tapia R."/>
            <person name="Han C."/>
            <person name="Liolios K."/>
            <person name="Ivanova N."/>
            <person name="Mavromatis K."/>
            <person name="Ovchinnikova G."/>
            <person name="Pati A."/>
            <person name="Chen A."/>
            <person name="Palaniappan K."/>
            <person name="Land M."/>
            <person name="Hauser L."/>
            <person name="Chang Y.J."/>
            <person name="Jeffries C.D."/>
            <person name="Pukall R."/>
            <person name="Spring S."/>
            <person name="Rohde M."/>
            <person name="Sikorski J."/>
            <person name="Goker M."/>
            <person name="Woyke T."/>
            <person name="Bristow J."/>
            <person name="Eisen J.A."/>
            <person name="Markowitz V."/>
            <person name="Hugenholtz P."/>
            <person name="Kyrpides N.C."/>
            <person name="Klenk H.P."/>
        </authorList>
    </citation>
    <scope>NUCLEOTIDE SEQUENCE [LARGE SCALE GENOMIC DNA]</scope>
    <source>
        <strain evidence="1 2">DSM 12260</strain>
    </source>
</reference>
<proteinExistence type="predicted"/>
<dbReference type="STRING" id="584708.Apau_0022"/>
<accession>E3CVA6</accession>
<dbReference type="Gene3D" id="3.30.420.40">
    <property type="match status" value="2"/>
</dbReference>
<gene>
    <name evidence="1" type="ORF">Apau_0022</name>
</gene>
<keyword evidence="2" id="KW-1185">Reference proteome</keyword>